<reference evidence="3" key="1">
    <citation type="submission" date="2018-04" db="EMBL/GenBank/DDBJ databases">
        <authorList>
            <person name="Watanabe M."/>
            <person name="Kojima H."/>
        </authorList>
    </citation>
    <scope>NUCLEOTIDE SEQUENCE [LARGE SCALE GENOMIC DNA]</scope>
    <source>
        <strain evidence="3">Dysh456</strain>
    </source>
</reference>
<keyword evidence="3" id="KW-1185">Reference proteome</keyword>
<gene>
    <name evidence="2" type="ORF">ALSL_2611</name>
</gene>
<feature type="region of interest" description="Disordered" evidence="1">
    <location>
        <begin position="43"/>
        <end position="70"/>
    </location>
</feature>
<organism evidence="2 3">
    <name type="scientific">Aerosticca soli</name>
    <dbReference type="NCBI Taxonomy" id="2010829"/>
    <lineage>
        <taxon>Bacteria</taxon>
        <taxon>Pseudomonadati</taxon>
        <taxon>Pseudomonadota</taxon>
        <taxon>Gammaproteobacteria</taxon>
        <taxon>Lysobacterales</taxon>
        <taxon>Rhodanobacteraceae</taxon>
        <taxon>Aerosticca</taxon>
    </lineage>
</organism>
<dbReference type="KEGG" id="rbd:ALSL_2611"/>
<sequence>MKAALLPFGWLLLGACTGKPPAPQAQPAVPASTRPPWAALRADEQRARAVRQTLEHQQAAERQRIDEDTP</sequence>
<proteinExistence type="predicted"/>
<dbReference type="AlphaFoldDB" id="A0A2Z6E7X0"/>
<protein>
    <recommendedName>
        <fullName evidence="4">Lipoprotein</fullName>
    </recommendedName>
</protein>
<evidence type="ECO:0000313" key="2">
    <source>
        <dbReference type="EMBL" id="BBD81235.1"/>
    </source>
</evidence>
<dbReference type="PROSITE" id="PS51257">
    <property type="entry name" value="PROKAR_LIPOPROTEIN"/>
    <property type="match status" value="1"/>
</dbReference>
<dbReference type="RefSeq" id="WP_126539755.1">
    <property type="nucleotide sequence ID" value="NZ_AP018560.1"/>
</dbReference>
<evidence type="ECO:0008006" key="4">
    <source>
        <dbReference type="Google" id="ProtNLM"/>
    </source>
</evidence>
<reference evidence="3" key="2">
    <citation type="submission" date="2018-06" db="EMBL/GenBank/DDBJ databases">
        <title>Genome sequence of Rhodanobacteraceae bacterium strain Dysh456.</title>
        <authorList>
            <person name="Fukui M."/>
        </authorList>
    </citation>
    <scope>NUCLEOTIDE SEQUENCE [LARGE SCALE GENOMIC DNA]</scope>
    <source>
        <strain evidence="3">Dysh456</strain>
    </source>
</reference>
<dbReference type="Proteomes" id="UP000270530">
    <property type="component" value="Chromosome"/>
</dbReference>
<name>A0A2Z6E7X0_9GAMM</name>
<feature type="compositionally biased region" description="Basic and acidic residues" evidence="1">
    <location>
        <begin position="58"/>
        <end position="70"/>
    </location>
</feature>
<evidence type="ECO:0000256" key="1">
    <source>
        <dbReference type="SAM" id="MobiDB-lite"/>
    </source>
</evidence>
<evidence type="ECO:0000313" key="3">
    <source>
        <dbReference type="Proteomes" id="UP000270530"/>
    </source>
</evidence>
<dbReference type="EMBL" id="AP018560">
    <property type="protein sequence ID" value="BBD81235.1"/>
    <property type="molecule type" value="Genomic_DNA"/>
</dbReference>
<accession>A0A2Z6E7X0</accession>